<reference evidence="2" key="1">
    <citation type="journal article" date="2022" name="Mol. Ecol. Resour.">
        <title>The genomes of chicory, endive, great burdock and yacon provide insights into Asteraceae palaeo-polyploidization history and plant inulin production.</title>
        <authorList>
            <person name="Fan W."/>
            <person name="Wang S."/>
            <person name="Wang H."/>
            <person name="Wang A."/>
            <person name="Jiang F."/>
            <person name="Liu H."/>
            <person name="Zhao H."/>
            <person name="Xu D."/>
            <person name="Zhang Y."/>
        </authorList>
    </citation>
    <scope>NUCLEOTIDE SEQUENCE [LARGE SCALE GENOMIC DNA]</scope>
    <source>
        <strain evidence="2">cv. Yunnan</strain>
    </source>
</reference>
<gene>
    <name evidence="1" type="ORF">L1987_08554</name>
</gene>
<sequence>MAVASRGHGESEGGFVGEFQEVGDVCGGRRMEDGDGFVTGHFAEVCGGGFDVVLDMRYRFSIYRTSEKEGTLVEKHVRLCSKVAYPRNRNLHPRKLTQILDRRLMNWNLMQFFYEETGTLEEIEGTTRQGSLFEGSPGTVIHNVGNIWQSKCCNGYS</sequence>
<dbReference type="Proteomes" id="UP001056120">
    <property type="component" value="Linkage Group LG03"/>
</dbReference>
<protein>
    <submittedName>
        <fullName evidence="1">Uncharacterized protein</fullName>
    </submittedName>
</protein>
<organism evidence="1 2">
    <name type="scientific">Smallanthus sonchifolius</name>
    <dbReference type="NCBI Taxonomy" id="185202"/>
    <lineage>
        <taxon>Eukaryota</taxon>
        <taxon>Viridiplantae</taxon>
        <taxon>Streptophyta</taxon>
        <taxon>Embryophyta</taxon>
        <taxon>Tracheophyta</taxon>
        <taxon>Spermatophyta</taxon>
        <taxon>Magnoliopsida</taxon>
        <taxon>eudicotyledons</taxon>
        <taxon>Gunneridae</taxon>
        <taxon>Pentapetalae</taxon>
        <taxon>asterids</taxon>
        <taxon>campanulids</taxon>
        <taxon>Asterales</taxon>
        <taxon>Asteraceae</taxon>
        <taxon>Asteroideae</taxon>
        <taxon>Heliantheae alliance</taxon>
        <taxon>Millerieae</taxon>
        <taxon>Smallanthus</taxon>
    </lineage>
</organism>
<accession>A0ACB9JMW8</accession>
<dbReference type="EMBL" id="CM042020">
    <property type="protein sequence ID" value="KAI3820998.1"/>
    <property type="molecule type" value="Genomic_DNA"/>
</dbReference>
<comment type="caution">
    <text evidence="1">The sequence shown here is derived from an EMBL/GenBank/DDBJ whole genome shotgun (WGS) entry which is preliminary data.</text>
</comment>
<name>A0ACB9JMW8_9ASTR</name>
<keyword evidence="2" id="KW-1185">Reference proteome</keyword>
<evidence type="ECO:0000313" key="1">
    <source>
        <dbReference type="EMBL" id="KAI3820998.1"/>
    </source>
</evidence>
<evidence type="ECO:0000313" key="2">
    <source>
        <dbReference type="Proteomes" id="UP001056120"/>
    </source>
</evidence>
<reference evidence="1 2" key="2">
    <citation type="journal article" date="2022" name="Mol. Ecol. Resour.">
        <title>The genomes of chicory, endive, great burdock and yacon provide insights into Asteraceae paleo-polyploidization history and plant inulin production.</title>
        <authorList>
            <person name="Fan W."/>
            <person name="Wang S."/>
            <person name="Wang H."/>
            <person name="Wang A."/>
            <person name="Jiang F."/>
            <person name="Liu H."/>
            <person name="Zhao H."/>
            <person name="Xu D."/>
            <person name="Zhang Y."/>
        </authorList>
    </citation>
    <scope>NUCLEOTIDE SEQUENCE [LARGE SCALE GENOMIC DNA]</scope>
    <source>
        <strain evidence="2">cv. Yunnan</strain>
        <tissue evidence="1">Leaves</tissue>
    </source>
</reference>
<proteinExistence type="predicted"/>